<accession>A0A9N9HQR8</accession>
<keyword evidence="1" id="KW-1133">Transmembrane helix</keyword>
<evidence type="ECO:0000313" key="3">
    <source>
        <dbReference type="Proteomes" id="UP000789342"/>
    </source>
</evidence>
<sequence length="254" mass="29206">MDRHFTWDTAGRLVVSVKRVDDLVDDEGTLLAERISAVIFNFELMDDHLLLDSIPVKLGVKNIQVIKARVVPAGIRQEDINKYDENFDIGLVKVEVNADVNRMSLLHKIVVIIKVIEIDGVRISSANMVENTWEFELSNEDHNSKISTIQSADDDRPCSSSLGSISRRLHRWWRCSSKYTRIFISSLFVTIMFAVLHSLISFTIKAVIRFVSPSNKFHKYRKVLQEESGDYKYKSKYGEVTQVIFVADEYKFDP</sequence>
<proteinExistence type="predicted"/>
<dbReference type="Proteomes" id="UP000789342">
    <property type="component" value="Unassembled WGS sequence"/>
</dbReference>
<keyword evidence="1" id="KW-0812">Transmembrane</keyword>
<protein>
    <submittedName>
        <fullName evidence="2">3538_t:CDS:1</fullName>
    </submittedName>
</protein>
<dbReference type="AlphaFoldDB" id="A0A9N9HQR8"/>
<name>A0A9N9HQR8_9GLOM</name>
<evidence type="ECO:0000313" key="2">
    <source>
        <dbReference type="EMBL" id="CAG8701090.1"/>
    </source>
</evidence>
<dbReference type="EMBL" id="CAJVPV010017052">
    <property type="protein sequence ID" value="CAG8701090.1"/>
    <property type="molecule type" value="Genomic_DNA"/>
</dbReference>
<comment type="caution">
    <text evidence="2">The sequence shown here is derived from an EMBL/GenBank/DDBJ whole genome shotgun (WGS) entry which is preliminary data.</text>
</comment>
<feature type="transmembrane region" description="Helical" evidence="1">
    <location>
        <begin position="182"/>
        <end position="208"/>
    </location>
</feature>
<keyword evidence="3" id="KW-1185">Reference proteome</keyword>
<gene>
    <name evidence="2" type="ORF">AMORRO_LOCUS12136</name>
</gene>
<keyword evidence="1" id="KW-0472">Membrane</keyword>
<reference evidence="2" key="1">
    <citation type="submission" date="2021-06" db="EMBL/GenBank/DDBJ databases">
        <authorList>
            <person name="Kallberg Y."/>
            <person name="Tangrot J."/>
            <person name="Rosling A."/>
        </authorList>
    </citation>
    <scope>NUCLEOTIDE SEQUENCE</scope>
    <source>
        <strain evidence="2">CL551</strain>
    </source>
</reference>
<dbReference type="OrthoDB" id="5561232at2759"/>
<evidence type="ECO:0000256" key="1">
    <source>
        <dbReference type="SAM" id="Phobius"/>
    </source>
</evidence>
<organism evidence="2 3">
    <name type="scientific">Acaulospora morrowiae</name>
    <dbReference type="NCBI Taxonomy" id="94023"/>
    <lineage>
        <taxon>Eukaryota</taxon>
        <taxon>Fungi</taxon>
        <taxon>Fungi incertae sedis</taxon>
        <taxon>Mucoromycota</taxon>
        <taxon>Glomeromycotina</taxon>
        <taxon>Glomeromycetes</taxon>
        <taxon>Diversisporales</taxon>
        <taxon>Acaulosporaceae</taxon>
        <taxon>Acaulospora</taxon>
    </lineage>
</organism>